<keyword evidence="2" id="KW-0472">Membrane</keyword>
<comment type="caution">
    <text evidence="3">The sequence shown here is derived from an EMBL/GenBank/DDBJ whole genome shotgun (WGS) entry which is preliminary data.</text>
</comment>
<feature type="transmembrane region" description="Helical" evidence="2">
    <location>
        <begin position="37"/>
        <end position="64"/>
    </location>
</feature>
<evidence type="ECO:0000256" key="2">
    <source>
        <dbReference type="SAM" id="Phobius"/>
    </source>
</evidence>
<proteinExistence type="predicted"/>
<accession>A0AAN9FGG5</accession>
<evidence type="ECO:0000256" key="1">
    <source>
        <dbReference type="SAM" id="MobiDB-lite"/>
    </source>
</evidence>
<dbReference type="EMBL" id="JAYWIO010000003">
    <property type="protein sequence ID" value="KAK7275972.1"/>
    <property type="molecule type" value="Genomic_DNA"/>
</dbReference>
<feature type="region of interest" description="Disordered" evidence="1">
    <location>
        <begin position="1"/>
        <end position="21"/>
    </location>
</feature>
<name>A0AAN9FGG5_CROPI</name>
<evidence type="ECO:0000313" key="3">
    <source>
        <dbReference type="EMBL" id="KAK7275972.1"/>
    </source>
</evidence>
<reference evidence="3 4" key="1">
    <citation type="submission" date="2024-01" db="EMBL/GenBank/DDBJ databases">
        <title>The genomes of 5 underutilized Papilionoideae crops provide insights into root nodulation and disease resistanc.</title>
        <authorList>
            <person name="Yuan L."/>
        </authorList>
    </citation>
    <scope>NUCLEOTIDE SEQUENCE [LARGE SCALE GENOMIC DNA]</scope>
    <source>
        <strain evidence="3">ZHUSHIDOU_FW_LH</strain>
        <tissue evidence="3">Leaf</tissue>
    </source>
</reference>
<dbReference type="Proteomes" id="UP001372338">
    <property type="component" value="Unassembled WGS sequence"/>
</dbReference>
<protein>
    <submittedName>
        <fullName evidence="3">Uncharacterized protein</fullName>
    </submittedName>
</protein>
<organism evidence="3 4">
    <name type="scientific">Crotalaria pallida</name>
    <name type="common">Smooth rattlebox</name>
    <name type="synonym">Crotalaria striata</name>
    <dbReference type="NCBI Taxonomy" id="3830"/>
    <lineage>
        <taxon>Eukaryota</taxon>
        <taxon>Viridiplantae</taxon>
        <taxon>Streptophyta</taxon>
        <taxon>Embryophyta</taxon>
        <taxon>Tracheophyta</taxon>
        <taxon>Spermatophyta</taxon>
        <taxon>Magnoliopsida</taxon>
        <taxon>eudicotyledons</taxon>
        <taxon>Gunneridae</taxon>
        <taxon>Pentapetalae</taxon>
        <taxon>rosids</taxon>
        <taxon>fabids</taxon>
        <taxon>Fabales</taxon>
        <taxon>Fabaceae</taxon>
        <taxon>Papilionoideae</taxon>
        <taxon>50 kb inversion clade</taxon>
        <taxon>genistoids sensu lato</taxon>
        <taxon>core genistoids</taxon>
        <taxon>Crotalarieae</taxon>
        <taxon>Crotalaria</taxon>
    </lineage>
</organism>
<dbReference type="AlphaFoldDB" id="A0AAN9FGG5"/>
<keyword evidence="4" id="KW-1185">Reference proteome</keyword>
<keyword evidence="2" id="KW-1133">Transmembrane helix</keyword>
<evidence type="ECO:0000313" key="4">
    <source>
        <dbReference type="Proteomes" id="UP001372338"/>
    </source>
</evidence>
<gene>
    <name evidence="3" type="ORF">RIF29_17100</name>
</gene>
<sequence length="221" mass="24363">MQSVDEGDPGPTYPSDKGIKPHVVLESRDERTYLSPYSMAILIGEVVLWCLMGLFGPVGLTWLLEDKKDDHDAFKETSFYALAMVKAERLVPRHPQTRYRSESSVRGSKDVVRRHPNIAGASAAQGFTVLLGLFCRVVVRSFPEAVNIVFENSHSTRRVGGLLCAAEAATWNQGLPPPGTAARRTSVHGAVMDDCGTERMTMAPCADEESESWRPWLCNVV</sequence>
<keyword evidence="2" id="KW-0812">Transmembrane</keyword>